<name>A0A1M6U5E5_9RHOB</name>
<dbReference type="EMBL" id="FQZQ01000052">
    <property type="protein sequence ID" value="SHK64361.1"/>
    <property type="molecule type" value="Genomic_DNA"/>
</dbReference>
<keyword evidence="2" id="KW-1185">Reference proteome</keyword>
<reference evidence="2" key="1">
    <citation type="submission" date="2016-11" db="EMBL/GenBank/DDBJ databases">
        <authorList>
            <person name="Varghese N."/>
            <person name="Submissions S."/>
        </authorList>
    </citation>
    <scope>NUCLEOTIDE SEQUENCE [LARGE SCALE GENOMIC DNA]</scope>
    <source>
        <strain evidence="2">DSM 100564</strain>
    </source>
</reference>
<proteinExistence type="predicted"/>
<evidence type="ECO:0000313" key="1">
    <source>
        <dbReference type="EMBL" id="SHK64361.1"/>
    </source>
</evidence>
<gene>
    <name evidence="1" type="ORF">SAMN05444000_1527</name>
</gene>
<dbReference type="Proteomes" id="UP000183982">
    <property type="component" value="Unassembled WGS sequence"/>
</dbReference>
<sequence>MEASTGIEPVYTDLQCNAYQFAILKQELMFPNLQCVSKCANRVCGFCVKHCVEHSNAKYCVQHSVDKHLRKHKGYHAAG</sequence>
<dbReference type="AlphaFoldDB" id="A0A1M6U5E5"/>
<organism evidence="1 2">
    <name type="scientific">Shimia gijangensis</name>
    <dbReference type="NCBI Taxonomy" id="1470563"/>
    <lineage>
        <taxon>Bacteria</taxon>
        <taxon>Pseudomonadati</taxon>
        <taxon>Pseudomonadota</taxon>
        <taxon>Alphaproteobacteria</taxon>
        <taxon>Rhodobacterales</taxon>
        <taxon>Roseobacteraceae</taxon>
    </lineage>
</organism>
<evidence type="ECO:0000313" key="2">
    <source>
        <dbReference type="Proteomes" id="UP000183982"/>
    </source>
</evidence>
<accession>A0A1M6U5E5</accession>
<protein>
    <submittedName>
        <fullName evidence="1">Uncharacterized protein</fullName>
    </submittedName>
</protein>